<name>A0A679I7U8_9RHOO</name>
<dbReference type="OrthoDB" id="598413at2"/>
<dbReference type="InterPro" id="IPR002145">
    <property type="entry name" value="CopG"/>
</dbReference>
<evidence type="ECO:0000313" key="2">
    <source>
        <dbReference type="Proteomes" id="UP000463961"/>
    </source>
</evidence>
<dbReference type="EMBL" id="AP022345">
    <property type="protein sequence ID" value="BBU68176.1"/>
    <property type="molecule type" value="Genomic_DNA"/>
</dbReference>
<dbReference type="Gene3D" id="6.10.180.10">
    <property type="entry name" value="Antitoxin ParD"/>
    <property type="match status" value="1"/>
</dbReference>
<dbReference type="SUPFAM" id="SSF47598">
    <property type="entry name" value="Ribbon-helix-helix"/>
    <property type="match status" value="1"/>
</dbReference>
<proteinExistence type="predicted"/>
<accession>A0A679I7U8</accession>
<dbReference type="Proteomes" id="UP000463961">
    <property type="component" value="Chromosome"/>
</dbReference>
<gene>
    <name evidence="1" type="ORF">ICHIAU1_04590</name>
</gene>
<dbReference type="Pfam" id="PF01402">
    <property type="entry name" value="RHH_1"/>
    <property type="match status" value="1"/>
</dbReference>
<protein>
    <submittedName>
        <fullName evidence="1">Uncharacterized protein</fullName>
    </submittedName>
</protein>
<dbReference type="GO" id="GO:0006355">
    <property type="term" value="P:regulation of DNA-templated transcription"/>
    <property type="evidence" value="ECO:0007669"/>
    <property type="project" value="InterPro"/>
</dbReference>
<dbReference type="InterPro" id="IPR010985">
    <property type="entry name" value="Ribbon_hlx_hlx"/>
</dbReference>
<evidence type="ECO:0000313" key="1">
    <source>
        <dbReference type="EMBL" id="BBU68176.1"/>
    </source>
</evidence>
<keyword evidence="2" id="KW-1185">Reference proteome</keyword>
<organism evidence="1 2">
    <name type="scientific">Fluviibacter phosphoraccumulans</name>
    <dbReference type="NCBI Taxonomy" id="1751046"/>
    <lineage>
        <taxon>Bacteria</taxon>
        <taxon>Pseudomonadati</taxon>
        <taxon>Pseudomonadota</taxon>
        <taxon>Betaproteobacteria</taxon>
        <taxon>Rhodocyclales</taxon>
        <taxon>Fluviibacteraceae</taxon>
        <taxon>Fluviibacter</taxon>
    </lineage>
</organism>
<dbReference type="AlphaFoldDB" id="A0A679I7U8"/>
<sequence length="81" mass="8924">MARLTITLDDNLHQALKEAAARQGRTIGTIIEESLQFRGIKPMSSARELVAQSKLASYLSESDATDLAVAETRAHRQSQQK</sequence>
<dbReference type="InterPro" id="IPR038296">
    <property type="entry name" value="ParD_sf"/>
</dbReference>
<reference evidence="2" key="1">
    <citation type="submission" date="2020-01" db="EMBL/GenBank/DDBJ databases">
        <title>Phosphoaccumulans saitamaens gen. nov., sp. nov., a polyphosphate accumulating bacterium isolated from surface river water.</title>
        <authorList>
            <person name="Watanabe K."/>
            <person name="Suda W."/>
        </authorList>
    </citation>
    <scope>NUCLEOTIDE SEQUENCE [LARGE SCALE GENOMIC DNA]</scope>
    <source>
        <strain evidence="2">ICHIAU1</strain>
    </source>
</reference>
<dbReference type="RefSeq" id="WP_162048889.1">
    <property type="nucleotide sequence ID" value="NZ_AP019011.1"/>
</dbReference>